<accession>A0AC60A4K2</accession>
<dbReference type="Proteomes" id="UP001162501">
    <property type="component" value="Chromosome 7"/>
</dbReference>
<gene>
    <name evidence="1" type="ORF">MRATA1EN22A_LOCUS26814</name>
</gene>
<proteinExistence type="predicted"/>
<sequence>MQKQAVWTFRDSVHVNTRGPGPGQAPSILKEASRSWAAQEVLHSESKGSGPKSGRPSGVWLWQDHIRGSLPVLRASSPLTGPTVPNTALPAGLLFPVLQPRLWAHITALSPF</sequence>
<reference evidence="1" key="1">
    <citation type="submission" date="2023-05" db="EMBL/GenBank/DDBJ databases">
        <authorList>
            <consortium name="ELIXIR-Norway"/>
        </authorList>
    </citation>
    <scope>NUCLEOTIDE SEQUENCE</scope>
</reference>
<name>A0AC60A4K2_RANTA</name>
<feature type="non-terminal residue" evidence="1">
    <location>
        <position position="1"/>
    </location>
</feature>
<protein>
    <submittedName>
        <fullName evidence="1">Uncharacterized protein</fullName>
    </submittedName>
</protein>
<reference evidence="1" key="2">
    <citation type="submission" date="2025-03" db="EMBL/GenBank/DDBJ databases">
        <authorList>
            <consortium name="ELIXIR-Norway"/>
            <consortium name="Elixir Norway"/>
        </authorList>
    </citation>
    <scope>NUCLEOTIDE SEQUENCE</scope>
</reference>
<feature type="non-terminal residue" evidence="1">
    <location>
        <position position="112"/>
    </location>
</feature>
<evidence type="ECO:0000313" key="2">
    <source>
        <dbReference type="Proteomes" id="UP001162501"/>
    </source>
</evidence>
<evidence type="ECO:0000313" key="1">
    <source>
        <dbReference type="EMBL" id="CAN0555340.1"/>
    </source>
</evidence>
<dbReference type="EMBL" id="OX596091">
    <property type="protein sequence ID" value="CAN0555340.1"/>
    <property type="molecule type" value="Genomic_DNA"/>
</dbReference>
<organism evidence="1 2">
    <name type="scientific">Rangifer tarandus platyrhynchus</name>
    <name type="common">Svalbard reindeer</name>
    <dbReference type="NCBI Taxonomy" id="3082113"/>
    <lineage>
        <taxon>Eukaryota</taxon>
        <taxon>Metazoa</taxon>
        <taxon>Chordata</taxon>
        <taxon>Craniata</taxon>
        <taxon>Vertebrata</taxon>
        <taxon>Euteleostomi</taxon>
        <taxon>Mammalia</taxon>
        <taxon>Eutheria</taxon>
        <taxon>Laurasiatheria</taxon>
        <taxon>Artiodactyla</taxon>
        <taxon>Ruminantia</taxon>
        <taxon>Pecora</taxon>
        <taxon>Cervidae</taxon>
        <taxon>Odocoileinae</taxon>
        <taxon>Rangifer</taxon>
    </lineage>
</organism>